<dbReference type="OrthoDB" id="5373615at2759"/>
<evidence type="ECO:0000256" key="3">
    <source>
        <dbReference type="SAM" id="MobiDB-lite"/>
    </source>
</evidence>
<proteinExistence type="inferred from homology"/>
<dbReference type="InterPro" id="IPR039228">
    <property type="entry name" value="SZRD1"/>
</dbReference>
<protein>
    <recommendedName>
        <fullName evidence="2">SUZ RNA-binding domain-containing</fullName>
    </recommendedName>
</protein>
<reference evidence="6 7" key="1">
    <citation type="journal article" date="2018" name="Nat. Ecol. Evol.">
        <title>Genomic signatures of mitonuclear coevolution across populations of Tigriopus californicus.</title>
        <authorList>
            <person name="Barreto F.S."/>
            <person name="Watson E.T."/>
            <person name="Lima T.G."/>
            <person name="Willett C.S."/>
            <person name="Edmands S."/>
            <person name="Li W."/>
            <person name="Burton R.S."/>
        </authorList>
    </citation>
    <scope>NUCLEOTIDE SEQUENCE [LARGE SCALE GENOMIC DNA]</scope>
    <source>
        <strain evidence="6 7">San Diego</strain>
    </source>
</reference>
<dbReference type="Pfam" id="PF12901">
    <property type="entry name" value="SUZ-C"/>
    <property type="match status" value="1"/>
</dbReference>
<dbReference type="PANTHER" id="PTHR31796">
    <property type="entry name" value="SUZ DOMAIN-CONTAINING PROTEIN 1"/>
    <property type="match status" value="1"/>
</dbReference>
<gene>
    <name evidence="6" type="ORF">TCAL_01217</name>
</gene>
<name>A0A553NZH8_TIGCA</name>
<comment type="caution">
    <text evidence="6">The sequence shown here is derived from an EMBL/GenBank/DDBJ whole genome shotgun (WGS) entry which is preliminary data.</text>
</comment>
<dbReference type="AlphaFoldDB" id="A0A553NZH8"/>
<evidence type="ECO:0000313" key="7">
    <source>
        <dbReference type="Proteomes" id="UP000318571"/>
    </source>
</evidence>
<dbReference type="PROSITE" id="PS51673">
    <property type="entry name" value="SUZ"/>
    <property type="match status" value="1"/>
</dbReference>
<comment type="similarity">
    <text evidence="1">Belongs to the SZRD1 family.</text>
</comment>
<evidence type="ECO:0000259" key="4">
    <source>
        <dbReference type="PROSITE" id="PS51673"/>
    </source>
</evidence>
<evidence type="ECO:0000259" key="5">
    <source>
        <dbReference type="PROSITE" id="PS51938"/>
    </source>
</evidence>
<feature type="domain" description="SUZ" evidence="4">
    <location>
        <begin position="144"/>
        <end position="219"/>
    </location>
</feature>
<organism evidence="6 7">
    <name type="scientific">Tigriopus californicus</name>
    <name type="common">Marine copepod</name>
    <dbReference type="NCBI Taxonomy" id="6832"/>
    <lineage>
        <taxon>Eukaryota</taxon>
        <taxon>Metazoa</taxon>
        <taxon>Ecdysozoa</taxon>
        <taxon>Arthropoda</taxon>
        <taxon>Crustacea</taxon>
        <taxon>Multicrustacea</taxon>
        <taxon>Hexanauplia</taxon>
        <taxon>Copepoda</taxon>
        <taxon>Harpacticoida</taxon>
        <taxon>Harpacticidae</taxon>
        <taxon>Tigriopus</taxon>
    </lineage>
</organism>
<evidence type="ECO:0000256" key="2">
    <source>
        <dbReference type="ARBA" id="ARBA00044802"/>
    </source>
</evidence>
<dbReference type="EMBL" id="VCGU01000009">
    <property type="protein sequence ID" value="TRY70846.1"/>
    <property type="molecule type" value="Genomic_DNA"/>
</dbReference>
<sequence>MWSQPARGGADPPSPDDWETLFDSGQLESQLNGLRVSKPVQSGGGQPTLSGYYAPSGYQPAGYGPPPGAGGLLPTPNPALMLPPPVYGRRNAGGHPYSRPPPPIVRAGVSYPTPIAPYPSSPRLASTSGSGPSGAGPGSLSIVARPQILVRPSGDNSLHTEYQPPEPKLKILKRPSSSPSNLAAQGGAAANAVSAKPKSLKQREEEYAQARLRILGSRGEASEETEDFETLNGHSDPGSPLSSVLPTFPPPTESLNAITRAPKGPDGTKGFQASR</sequence>
<evidence type="ECO:0000256" key="1">
    <source>
        <dbReference type="ARBA" id="ARBA00007124"/>
    </source>
</evidence>
<accession>A0A553NZH8</accession>
<feature type="compositionally biased region" description="Low complexity" evidence="3">
    <location>
        <begin position="180"/>
        <end position="195"/>
    </location>
</feature>
<evidence type="ECO:0000313" key="6">
    <source>
        <dbReference type="EMBL" id="TRY70846.1"/>
    </source>
</evidence>
<keyword evidence="7" id="KW-1185">Reference proteome</keyword>
<feature type="compositionally biased region" description="Low complexity" evidence="3">
    <location>
        <begin position="51"/>
        <end position="62"/>
    </location>
</feature>
<dbReference type="InterPro" id="IPR024642">
    <property type="entry name" value="SUZ-C"/>
</dbReference>
<dbReference type="PROSITE" id="PS51938">
    <property type="entry name" value="SUZ_C"/>
    <property type="match status" value="1"/>
</dbReference>
<dbReference type="Pfam" id="PF12752">
    <property type="entry name" value="SUZ"/>
    <property type="match status" value="1"/>
</dbReference>
<dbReference type="InterPro" id="IPR024771">
    <property type="entry name" value="SUZ"/>
</dbReference>
<dbReference type="STRING" id="6832.A0A553NZH8"/>
<dbReference type="Proteomes" id="UP000318571">
    <property type="component" value="Chromosome 9"/>
</dbReference>
<feature type="region of interest" description="Disordered" evidence="3">
    <location>
        <begin position="1"/>
        <end position="275"/>
    </location>
</feature>
<feature type="compositionally biased region" description="Pro residues" evidence="3">
    <location>
        <begin position="75"/>
        <end position="86"/>
    </location>
</feature>
<dbReference type="PANTHER" id="PTHR31796:SF2">
    <property type="entry name" value="SUZ DOMAIN-CONTAINING PROTEIN 1"/>
    <property type="match status" value="1"/>
</dbReference>
<feature type="domain" description="SUZ-C" evidence="5">
    <location>
        <begin position="219"/>
        <end position="275"/>
    </location>
</feature>